<organism evidence="2 3">
    <name type="scientific">Staurois parvus</name>
    <dbReference type="NCBI Taxonomy" id="386267"/>
    <lineage>
        <taxon>Eukaryota</taxon>
        <taxon>Metazoa</taxon>
        <taxon>Chordata</taxon>
        <taxon>Craniata</taxon>
        <taxon>Vertebrata</taxon>
        <taxon>Euteleostomi</taxon>
        <taxon>Amphibia</taxon>
        <taxon>Batrachia</taxon>
        <taxon>Anura</taxon>
        <taxon>Neobatrachia</taxon>
        <taxon>Ranoidea</taxon>
        <taxon>Ranidae</taxon>
        <taxon>Staurois</taxon>
    </lineage>
</organism>
<dbReference type="Proteomes" id="UP001162483">
    <property type="component" value="Unassembled WGS sequence"/>
</dbReference>
<accession>A0ABN9CUB5</accession>
<name>A0ABN9CUB5_9NEOB</name>
<evidence type="ECO:0000313" key="3">
    <source>
        <dbReference type="Proteomes" id="UP001162483"/>
    </source>
</evidence>
<evidence type="ECO:0000313" key="2">
    <source>
        <dbReference type="EMBL" id="CAI9563802.1"/>
    </source>
</evidence>
<keyword evidence="3" id="KW-1185">Reference proteome</keyword>
<gene>
    <name evidence="2" type="ORF">SPARVUS_LOCUS5805238</name>
</gene>
<dbReference type="EMBL" id="CATNWA010012653">
    <property type="protein sequence ID" value="CAI9563802.1"/>
    <property type="molecule type" value="Genomic_DNA"/>
</dbReference>
<protein>
    <submittedName>
        <fullName evidence="2">Uncharacterized protein</fullName>
    </submittedName>
</protein>
<reference evidence="2" key="1">
    <citation type="submission" date="2023-05" db="EMBL/GenBank/DDBJ databases">
        <authorList>
            <person name="Stuckert A."/>
        </authorList>
    </citation>
    <scope>NUCLEOTIDE SEQUENCE</scope>
</reference>
<comment type="caution">
    <text evidence="2">The sequence shown here is derived from an EMBL/GenBank/DDBJ whole genome shotgun (WGS) entry which is preliminary data.</text>
</comment>
<feature type="region of interest" description="Disordered" evidence="1">
    <location>
        <begin position="31"/>
        <end position="84"/>
    </location>
</feature>
<proteinExistence type="predicted"/>
<evidence type="ECO:0000256" key="1">
    <source>
        <dbReference type="SAM" id="MobiDB-lite"/>
    </source>
</evidence>
<sequence length="99" mass="11434">MTFLISLIMKTQKMRIFHLYPLHTLLGAEKREDAGDMENGDDWTRNMGETQPEEEPKPARRAVKRPQPKLDANRLTSQRGLPALRNDICSMIQSSRQRA</sequence>